<keyword evidence="2" id="KW-1185">Reference proteome</keyword>
<dbReference type="Proteomes" id="UP001177023">
    <property type="component" value="Unassembled WGS sequence"/>
</dbReference>
<accession>A0AA36FS15</accession>
<dbReference type="AlphaFoldDB" id="A0AA36FS15"/>
<name>A0AA36FS15_9BILA</name>
<protein>
    <submittedName>
        <fullName evidence="1">Uncharacterized protein</fullName>
    </submittedName>
</protein>
<gene>
    <name evidence="1" type="ORF">MSPICULIGERA_LOCUS3543</name>
</gene>
<evidence type="ECO:0000313" key="2">
    <source>
        <dbReference type="Proteomes" id="UP001177023"/>
    </source>
</evidence>
<comment type="caution">
    <text evidence="1">The sequence shown here is derived from an EMBL/GenBank/DDBJ whole genome shotgun (WGS) entry which is preliminary data.</text>
</comment>
<dbReference type="EMBL" id="CATQJA010000933">
    <property type="protein sequence ID" value="CAJ0564878.1"/>
    <property type="molecule type" value="Genomic_DNA"/>
</dbReference>
<reference evidence="1" key="1">
    <citation type="submission" date="2023-06" db="EMBL/GenBank/DDBJ databases">
        <authorList>
            <person name="Delattre M."/>
        </authorList>
    </citation>
    <scope>NUCLEOTIDE SEQUENCE</scope>
    <source>
        <strain evidence="1">AF72</strain>
    </source>
</reference>
<proteinExistence type="predicted"/>
<organism evidence="1 2">
    <name type="scientific">Mesorhabditis spiculigera</name>
    <dbReference type="NCBI Taxonomy" id="96644"/>
    <lineage>
        <taxon>Eukaryota</taxon>
        <taxon>Metazoa</taxon>
        <taxon>Ecdysozoa</taxon>
        <taxon>Nematoda</taxon>
        <taxon>Chromadorea</taxon>
        <taxon>Rhabditida</taxon>
        <taxon>Rhabditina</taxon>
        <taxon>Rhabditomorpha</taxon>
        <taxon>Rhabditoidea</taxon>
        <taxon>Rhabditidae</taxon>
        <taxon>Mesorhabditinae</taxon>
        <taxon>Mesorhabditis</taxon>
    </lineage>
</organism>
<feature type="non-terminal residue" evidence="1">
    <location>
        <position position="1"/>
    </location>
</feature>
<sequence>MHICGREGNLPQDAQNLEILAHGMTVKLWDMAGWEVRIQKESDYHIPDWYFIGGPCGHWQLQVSPFFRWLATVNALDVWGDGYDYTRRWWNVFRKIRLNYRGSLDQLVLYGGFVTDAAWHDADEMRDFLLVICPARVQQRGLVHLIEAVRYWELDDPDNDDDPQAIKPAKCLEHLARRLEHDHDGFMEGVDGIEAERMKQWVDNALEDSQRPTALQFFQICVYGKSFHVASVWQPSDGISLHAQLLIYIFDN</sequence>
<evidence type="ECO:0000313" key="1">
    <source>
        <dbReference type="EMBL" id="CAJ0564878.1"/>
    </source>
</evidence>